<sequence length="174" mass="19236">MHRQYLWGDPLPVASGTCNPGRMNRDELVNLARDIATRAHAGQVDKAGVPYIRHPIAVAARLLARYPDAPATAEAAALLHDVLEDTDVTADDLLTAGIPQEAVDIVVAVTKVPGESTEDYFARVRALLWSRRLKEADIDENTDPDRLELLDPDTRTRMEGKYRRSRALLADQDA</sequence>
<dbReference type="KEGG" id="cms:pCSL0102"/>
<dbReference type="GO" id="GO:0008893">
    <property type="term" value="F:guanosine-3',5'-bis(diphosphate) 3'-diphosphatase activity"/>
    <property type="evidence" value="ECO:0007669"/>
    <property type="project" value="TreeGrafter"/>
</dbReference>
<geneLocation type="plasmid" evidence="1 2">
    <name>pCSL1</name>
</geneLocation>
<dbReference type="EMBL" id="AM849036">
    <property type="protein sequence ID" value="CAQ03345.1"/>
    <property type="molecule type" value="Genomic_DNA"/>
</dbReference>
<dbReference type="eggNOG" id="COG0317">
    <property type="taxonomic scope" value="Bacteria"/>
</dbReference>
<accession>B0RJF5</accession>
<gene>
    <name evidence="1" type="ordered locus">pCSL0102</name>
</gene>
<evidence type="ECO:0000313" key="2">
    <source>
        <dbReference type="Proteomes" id="UP000001318"/>
    </source>
</evidence>
<dbReference type="Proteomes" id="UP000001318">
    <property type="component" value="Plasmid pCSL1"/>
</dbReference>
<keyword evidence="2" id="KW-1185">Reference proteome</keyword>
<dbReference type="AlphaFoldDB" id="B0RJF5"/>
<dbReference type="HOGENOM" id="CLU_109398_2_1_11"/>
<dbReference type="SUPFAM" id="SSF109604">
    <property type="entry name" value="HD-domain/PDEase-like"/>
    <property type="match status" value="1"/>
</dbReference>
<evidence type="ECO:0000313" key="1">
    <source>
        <dbReference type="EMBL" id="CAQ03345.1"/>
    </source>
</evidence>
<name>B0RJF5_CLASE</name>
<dbReference type="Pfam" id="PF13328">
    <property type="entry name" value="HD_4"/>
    <property type="match status" value="1"/>
</dbReference>
<dbReference type="PANTHER" id="PTHR46246">
    <property type="entry name" value="GUANOSINE-3',5'-BIS(DIPHOSPHATE) 3'-PYROPHOSPHOHYDROLASE MESH1"/>
    <property type="match status" value="1"/>
</dbReference>
<keyword evidence="1" id="KW-0614">Plasmid</keyword>
<protein>
    <submittedName>
        <fullName evidence="1">Uncharacterized protein</fullName>
    </submittedName>
</protein>
<proteinExistence type="predicted"/>
<reference evidence="1 2" key="1">
    <citation type="journal article" date="2008" name="J. Bacteriol.">
        <title>Genome of the actinomycete plant pathogen Clavibacter michiganensis subsp. sepedonicus suggests recent niche adaptation.</title>
        <authorList>
            <person name="Bentley S.D."/>
            <person name="Corton C."/>
            <person name="Brown S.E."/>
            <person name="Barron A."/>
            <person name="Clark L."/>
            <person name="Doggett J."/>
            <person name="Harris B."/>
            <person name="Ormond D."/>
            <person name="Quail M.A."/>
            <person name="May G."/>
            <person name="Francis D."/>
            <person name="Knudson D."/>
            <person name="Parkhill J."/>
            <person name="Ishimaru C.A."/>
        </authorList>
    </citation>
    <scope>NUCLEOTIDE SEQUENCE [LARGE SCALE GENOMIC DNA]</scope>
    <source>
        <strain evidence="2">ATCC 33113 / DSM 20744 / JCM 9667 / LMG 2889 / ICMP 2535 / C-1</strain>
    </source>
</reference>
<dbReference type="PANTHER" id="PTHR46246:SF1">
    <property type="entry name" value="GUANOSINE-3',5'-BIS(DIPHOSPHATE) 3'-PYROPHOSPHOHYDROLASE MESH1"/>
    <property type="match status" value="1"/>
</dbReference>
<dbReference type="InterPro" id="IPR052194">
    <property type="entry name" value="MESH1"/>
</dbReference>
<organism evidence="1 2">
    <name type="scientific">Clavibacter sepedonicus</name>
    <name type="common">Clavibacter michiganensis subsp. sepedonicus</name>
    <dbReference type="NCBI Taxonomy" id="31964"/>
    <lineage>
        <taxon>Bacteria</taxon>
        <taxon>Bacillati</taxon>
        <taxon>Actinomycetota</taxon>
        <taxon>Actinomycetes</taxon>
        <taxon>Micrococcales</taxon>
        <taxon>Microbacteriaceae</taxon>
        <taxon>Clavibacter</taxon>
    </lineage>
</organism>
<dbReference type="Gene3D" id="1.10.3210.10">
    <property type="entry name" value="Hypothetical protein af1432"/>
    <property type="match status" value="1"/>
</dbReference>